<feature type="transmembrane region" description="Helical" evidence="7">
    <location>
        <begin position="328"/>
        <end position="350"/>
    </location>
</feature>
<feature type="transmembrane region" description="Helical" evidence="7">
    <location>
        <begin position="245"/>
        <end position="265"/>
    </location>
</feature>
<evidence type="ECO:0000313" key="10">
    <source>
        <dbReference type="Proteomes" id="UP001347796"/>
    </source>
</evidence>
<feature type="transmembrane region" description="Helical" evidence="7">
    <location>
        <begin position="607"/>
        <end position="630"/>
    </location>
</feature>
<keyword evidence="3 7" id="KW-0812">Transmembrane</keyword>
<name>A0AAN8KN79_PATCE</name>
<evidence type="ECO:0000256" key="1">
    <source>
        <dbReference type="ARBA" id="ARBA00004141"/>
    </source>
</evidence>
<gene>
    <name evidence="9" type="ORF">SNE40_001234</name>
</gene>
<comment type="similarity">
    <text evidence="2 7">Belongs to the CTL (choline transporter-like) family.</text>
</comment>
<reference evidence="9 10" key="1">
    <citation type="submission" date="2024-01" db="EMBL/GenBank/DDBJ databases">
        <title>The genome of the rayed Mediterranean limpet Patella caerulea (Linnaeus, 1758).</title>
        <authorList>
            <person name="Anh-Thu Weber A."/>
            <person name="Halstead-Nussloch G."/>
        </authorList>
    </citation>
    <scope>NUCLEOTIDE SEQUENCE [LARGE SCALE GENOMIC DNA]</scope>
    <source>
        <strain evidence="9">AATW-2023a</strain>
        <tissue evidence="9">Whole specimen</tissue>
    </source>
</reference>
<dbReference type="AlphaFoldDB" id="A0AAN8KN79"/>
<dbReference type="GO" id="GO:0005886">
    <property type="term" value="C:plasma membrane"/>
    <property type="evidence" value="ECO:0007669"/>
    <property type="project" value="UniProtKB-SubCell"/>
</dbReference>
<dbReference type="PANTHER" id="PTHR12385:SF14">
    <property type="entry name" value="CHOLINE TRANSPORTER-LIKE 2"/>
    <property type="match status" value="1"/>
</dbReference>
<feature type="transmembrane region" description="Helical" evidence="7">
    <location>
        <begin position="642"/>
        <end position="659"/>
    </location>
</feature>
<feature type="transmembrane region" description="Helical" evidence="7">
    <location>
        <begin position="371"/>
        <end position="391"/>
    </location>
</feature>
<feature type="transmembrane region" description="Helical" evidence="7">
    <location>
        <begin position="459"/>
        <end position="486"/>
    </location>
</feature>
<feature type="transmembrane region" description="Helical" evidence="7">
    <location>
        <begin position="42"/>
        <end position="63"/>
    </location>
</feature>
<evidence type="ECO:0000256" key="8">
    <source>
        <dbReference type="SAM" id="MobiDB-lite"/>
    </source>
</evidence>
<evidence type="ECO:0000256" key="5">
    <source>
        <dbReference type="ARBA" id="ARBA00023136"/>
    </source>
</evidence>
<evidence type="ECO:0000256" key="7">
    <source>
        <dbReference type="RuleBase" id="RU368066"/>
    </source>
</evidence>
<keyword evidence="4 7" id="KW-1133">Transmembrane helix</keyword>
<dbReference type="PANTHER" id="PTHR12385">
    <property type="entry name" value="CHOLINE TRANSPORTER-LIKE (SLC FAMILY 44)"/>
    <property type="match status" value="1"/>
</dbReference>
<evidence type="ECO:0000256" key="6">
    <source>
        <dbReference type="ARBA" id="ARBA00023180"/>
    </source>
</evidence>
<evidence type="ECO:0000256" key="3">
    <source>
        <dbReference type="ARBA" id="ARBA00022692"/>
    </source>
</evidence>
<comment type="function">
    <text evidence="7">Choline transporter.</text>
</comment>
<proteinExistence type="inferred from homology"/>
<accession>A0AAN8KN79</accession>
<feature type="region of interest" description="Disordered" evidence="8">
    <location>
        <begin position="1"/>
        <end position="22"/>
    </location>
</feature>
<sequence length="710" mass="80921">MAEKDDPTDEEQDMLDGGKYGKRRDYDPSFNGPIKNRSCTDIICCIIFIIFIIGMIACSIFAYSRGDPYRLIHPTDSQGRICGRGELQNKPNLFFFDLLQCAKLGIAVVAGCPTPQVCVENCPNSNYVYREAQLDDNKRKMAICDYDVDPTKGSYEDYKNLVMTEKCAAYHVNSTNIFGRCIPSVFGQLLNQTTAIVSDSGETTENKDGESVTGVNLRDGIKHLANFYKVKQYGERVFEDITASWYTILIGLFVAMLVSLLWTFLLRWIVGVVVWFTMVAFLGLFGFGTYYSYTRYYDLKNQNFTEEFSIRDAFTFDIDYYLSLQKTWLAFGCTSATLLIIFLLILIFLAKRICIAIELIKEGSKAIGHMMFTLLWPITPFLLQILVFIYWGSSAMYIASMGPAEYAVNETQTAEGVDFVLQKLPCQASQKDTSGKLCHFVKYGGDEYSIFMQAYMLFMFFWLMNFVVALGEMVLAGAFASYYWAFDKPKDIPSYPLSNSLYRAIRFHTGSLAFGALLVAIVQMIRVVLEYIDQKLKNAENKCAQYCMKCMKCCFWCLEKILRFINKNAYIMIAVYGRNFCTAAKDGFFLIMRNIVRTVVLDNVTDFILFISKLMITCAIGIAAYFFYQARIPLLSSTVPSLNYYLTPVIILVVGSYLITCSFFDVYNMAVDTLFLCFLEDIERNDGSADKPYYMSKGLQKILRKSNKIN</sequence>
<dbReference type="Pfam" id="PF04515">
    <property type="entry name" value="Choline_transpo"/>
    <property type="match status" value="1"/>
</dbReference>
<dbReference type="EMBL" id="JAZGQO010000001">
    <property type="protein sequence ID" value="KAK6195903.1"/>
    <property type="molecule type" value="Genomic_DNA"/>
</dbReference>
<protein>
    <recommendedName>
        <fullName evidence="7">Choline transporter-like protein</fullName>
    </recommendedName>
</protein>
<feature type="transmembrane region" description="Helical" evidence="7">
    <location>
        <begin position="272"/>
        <end position="293"/>
    </location>
</feature>
<feature type="transmembrane region" description="Helical" evidence="7">
    <location>
        <begin position="507"/>
        <end position="529"/>
    </location>
</feature>
<dbReference type="GO" id="GO:0022857">
    <property type="term" value="F:transmembrane transporter activity"/>
    <property type="evidence" value="ECO:0007669"/>
    <property type="project" value="UniProtKB-UniRule"/>
</dbReference>
<feature type="compositionally biased region" description="Acidic residues" evidence="8">
    <location>
        <begin position="1"/>
        <end position="14"/>
    </location>
</feature>
<dbReference type="InterPro" id="IPR007603">
    <property type="entry name" value="Choline_transptr-like"/>
</dbReference>
<organism evidence="9 10">
    <name type="scientific">Patella caerulea</name>
    <name type="common">Rayed Mediterranean limpet</name>
    <dbReference type="NCBI Taxonomy" id="87958"/>
    <lineage>
        <taxon>Eukaryota</taxon>
        <taxon>Metazoa</taxon>
        <taxon>Spiralia</taxon>
        <taxon>Lophotrochozoa</taxon>
        <taxon>Mollusca</taxon>
        <taxon>Gastropoda</taxon>
        <taxon>Patellogastropoda</taxon>
        <taxon>Patelloidea</taxon>
        <taxon>Patellidae</taxon>
        <taxon>Patella</taxon>
    </lineage>
</organism>
<comment type="caution">
    <text evidence="9">The sequence shown here is derived from an EMBL/GenBank/DDBJ whole genome shotgun (WGS) entry which is preliminary data.</text>
</comment>
<evidence type="ECO:0000313" key="9">
    <source>
        <dbReference type="EMBL" id="KAK6195903.1"/>
    </source>
</evidence>
<evidence type="ECO:0000256" key="4">
    <source>
        <dbReference type="ARBA" id="ARBA00022989"/>
    </source>
</evidence>
<dbReference type="Proteomes" id="UP001347796">
    <property type="component" value="Unassembled WGS sequence"/>
</dbReference>
<evidence type="ECO:0000256" key="2">
    <source>
        <dbReference type="ARBA" id="ARBA00007168"/>
    </source>
</evidence>
<keyword evidence="5 7" id="KW-0472">Membrane</keyword>
<keyword evidence="10" id="KW-1185">Reference proteome</keyword>
<comment type="subcellular location">
    <subcellularLocation>
        <location evidence="7">Cell membrane</location>
        <topology evidence="7">Multi-pass membrane protein</topology>
    </subcellularLocation>
    <subcellularLocation>
        <location evidence="1">Membrane</location>
        <topology evidence="1">Multi-pass membrane protein</topology>
    </subcellularLocation>
</comment>
<keyword evidence="6" id="KW-0325">Glycoprotein</keyword>